<gene>
    <name evidence="2" type="ORF">JJC05_08495</name>
</gene>
<dbReference type="EMBL" id="CP067378">
    <property type="protein sequence ID" value="QYS87945.1"/>
    <property type="molecule type" value="Genomic_DNA"/>
</dbReference>
<keyword evidence="1" id="KW-1133">Transmembrane helix</keyword>
<keyword evidence="1" id="KW-0472">Membrane</keyword>
<dbReference type="Pfam" id="PF13573">
    <property type="entry name" value="SprB"/>
    <property type="match status" value="1"/>
</dbReference>
<feature type="transmembrane region" description="Helical" evidence="1">
    <location>
        <begin position="72"/>
        <end position="92"/>
    </location>
</feature>
<proteinExistence type="predicted"/>
<dbReference type="InterPro" id="IPR025667">
    <property type="entry name" value="SprB_repeat"/>
</dbReference>
<dbReference type="AlphaFoldDB" id="A0A8G0P3N3"/>
<keyword evidence="1" id="KW-0812">Transmembrane</keyword>
<dbReference type="KEGG" id="fdv:JJC05_08495"/>
<name>A0A8G0P3N3_9FLAO</name>
<evidence type="ECO:0000256" key="1">
    <source>
        <dbReference type="SAM" id="Phobius"/>
    </source>
</evidence>
<organism evidence="2">
    <name type="scientific">Flavobacterium columnare</name>
    <dbReference type="NCBI Taxonomy" id="996"/>
    <lineage>
        <taxon>Bacteria</taxon>
        <taxon>Pseudomonadati</taxon>
        <taxon>Bacteroidota</taxon>
        <taxon>Flavobacteriia</taxon>
        <taxon>Flavobacteriales</taxon>
        <taxon>Flavobacteriaceae</taxon>
        <taxon>Flavobacterium</taxon>
    </lineage>
</organism>
<evidence type="ECO:0000313" key="2">
    <source>
        <dbReference type="EMBL" id="QYS87945.1"/>
    </source>
</evidence>
<dbReference type="Proteomes" id="UP000824721">
    <property type="component" value="Chromosome"/>
</dbReference>
<accession>A0A8G0P3N3</accession>
<protein>
    <submittedName>
        <fullName evidence="2">SprB repeat-containing protein</fullName>
    </submittedName>
</protein>
<reference evidence="2" key="1">
    <citation type="submission" date="2020-12" db="EMBL/GenBank/DDBJ databases">
        <title>Genome sequencing of genetic groups of Flavobacterium columnare.</title>
        <authorList>
            <person name="Waldbieser G.C."/>
            <person name="Griffin M.J."/>
            <person name="LaFrentz B.R."/>
        </authorList>
    </citation>
    <scope>NUCLEOTIDE SEQUENCE</scope>
    <source>
        <strain evidence="2">90-106</strain>
    </source>
</reference>
<sequence length="98" mass="10574">MPYYWIVTTPSCTKDGTFVLANPAKLVLNASLTKALTTCADGEITISATGGTPPYFFYLNSAPPAPFLTTNVIPVTSPVLILLQYTILITVLKQHKLT</sequence>